<comment type="caution">
    <text evidence="7">The sequence shown here is derived from an EMBL/GenBank/DDBJ whole genome shotgun (WGS) entry which is preliminary data.</text>
</comment>
<dbReference type="Gene3D" id="1.10.10.10">
    <property type="entry name" value="Winged helix-like DNA-binding domain superfamily/Winged helix DNA-binding domain"/>
    <property type="match status" value="1"/>
</dbReference>
<dbReference type="InterPro" id="IPR011006">
    <property type="entry name" value="CheY-like_superfamily"/>
</dbReference>
<sequence length="271" mass="27936">MSTKPPSPGSPDDGDPAAMDQEAHRAADRAIPSPQLGSFDSEGLDPLGRLLLASESVASVLHRAAAYAKGSIPAAQEASVTLATGPRRATAAWTGLTAFELDECQYGLGYGPCLEAADTGHAVLIADTATDTRWPAFANLAARQGVRSVLSVPIPVGGTARAALNLYSATAGAFNDPLVAATAAHTAGQTAAVIANMHDLETARTEIANLQLALASRAVIEQAKGVLMGIHGYDADQAFQVLSTRSQHTNTKVREIAAQVLAHVRRAGPST</sequence>
<dbReference type="InterPro" id="IPR003018">
    <property type="entry name" value="GAF"/>
</dbReference>
<dbReference type="InterPro" id="IPR005561">
    <property type="entry name" value="ANTAR"/>
</dbReference>
<keyword evidence="8" id="KW-1185">Reference proteome</keyword>
<dbReference type="SUPFAM" id="SSF55781">
    <property type="entry name" value="GAF domain-like"/>
    <property type="match status" value="1"/>
</dbReference>
<evidence type="ECO:0000313" key="8">
    <source>
        <dbReference type="Proteomes" id="UP001373496"/>
    </source>
</evidence>
<dbReference type="PROSITE" id="PS50921">
    <property type="entry name" value="ANTAR"/>
    <property type="match status" value="1"/>
</dbReference>
<name>A0ABU8E598_9ACTN</name>
<proteinExistence type="predicted"/>
<feature type="domain" description="ANTAR" evidence="6">
    <location>
        <begin position="200"/>
        <end position="261"/>
    </location>
</feature>
<accession>A0ABU8E598</accession>
<evidence type="ECO:0000313" key="7">
    <source>
        <dbReference type="EMBL" id="MEI4278823.1"/>
    </source>
</evidence>
<organism evidence="7 8">
    <name type="scientific">Klenkia terrae</name>
    <dbReference type="NCBI Taxonomy" id="1052259"/>
    <lineage>
        <taxon>Bacteria</taxon>
        <taxon>Bacillati</taxon>
        <taxon>Actinomycetota</taxon>
        <taxon>Actinomycetes</taxon>
        <taxon>Geodermatophilales</taxon>
        <taxon>Geodermatophilaceae</taxon>
        <taxon>Klenkia</taxon>
    </lineage>
</organism>
<evidence type="ECO:0000256" key="4">
    <source>
        <dbReference type="ARBA" id="ARBA00023163"/>
    </source>
</evidence>
<evidence type="ECO:0000256" key="1">
    <source>
        <dbReference type="ARBA" id="ARBA00022679"/>
    </source>
</evidence>
<evidence type="ECO:0000256" key="5">
    <source>
        <dbReference type="SAM" id="MobiDB-lite"/>
    </source>
</evidence>
<keyword evidence="1" id="KW-0808">Transferase</keyword>
<reference evidence="7 8" key="1">
    <citation type="submission" date="2024-03" db="EMBL/GenBank/DDBJ databases">
        <title>Draft genome sequence of Klenkia terrae.</title>
        <authorList>
            <person name="Duangmal K."/>
            <person name="Chantavorakit T."/>
        </authorList>
    </citation>
    <scope>NUCLEOTIDE SEQUENCE [LARGE SCALE GENOMIC DNA]</scope>
    <source>
        <strain evidence="7 8">JCM 17786</strain>
    </source>
</reference>
<gene>
    <name evidence="7" type="ORF">UXQ13_10130</name>
</gene>
<dbReference type="SUPFAM" id="SSF52172">
    <property type="entry name" value="CheY-like"/>
    <property type="match status" value="1"/>
</dbReference>
<dbReference type="PIRSF" id="PIRSF036625">
    <property type="entry name" value="GAF_ANTAR"/>
    <property type="match status" value="1"/>
</dbReference>
<dbReference type="SMART" id="SM01012">
    <property type="entry name" value="ANTAR"/>
    <property type="match status" value="1"/>
</dbReference>
<dbReference type="InterPro" id="IPR012074">
    <property type="entry name" value="GAF_ANTAR"/>
</dbReference>
<keyword evidence="3" id="KW-0805">Transcription regulation</keyword>
<dbReference type="RefSeq" id="WP_225235909.1">
    <property type="nucleotide sequence ID" value="NZ_JBAPLV010000009.1"/>
</dbReference>
<protein>
    <submittedName>
        <fullName evidence="7">GAF and ANTAR domain-containing protein</fullName>
    </submittedName>
</protein>
<feature type="region of interest" description="Disordered" evidence="5">
    <location>
        <begin position="1"/>
        <end position="39"/>
    </location>
</feature>
<keyword evidence="2" id="KW-0418">Kinase</keyword>
<dbReference type="Proteomes" id="UP001373496">
    <property type="component" value="Unassembled WGS sequence"/>
</dbReference>
<evidence type="ECO:0000256" key="2">
    <source>
        <dbReference type="ARBA" id="ARBA00022777"/>
    </source>
</evidence>
<evidence type="ECO:0000256" key="3">
    <source>
        <dbReference type="ARBA" id="ARBA00023015"/>
    </source>
</evidence>
<dbReference type="InterPro" id="IPR036388">
    <property type="entry name" value="WH-like_DNA-bd_sf"/>
</dbReference>
<keyword evidence="4" id="KW-0804">Transcription</keyword>
<dbReference type="Pfam" id="PF13185">
    <property type="entry name" value="GAF_2"/>
    <property type="match status" value="1"/>
</dbReference>
<dbReference type="InterPro" id="IPR029016">
    <property type="entry name" value="GAF-like_dom_sf"/>
</dbReference>
<evidence type="ECO:0000259" key="6">
    <source>
        <dbReference type="PROSITE" id="PS50921"/>
    </source>
</evidence>
<dbReference type="Pfam" id="PF03861">
    <property type="entry name" value="ANTAR"/>
    <property type="match status" value="1"/>
</dbReference>
<dbReference type="Gene3D" id="3.30.450.40">
    <property type="match status" value="1"/>
</dbReference>
<dbReference type="EMBL" id="JBAPLV010000009">
    <property type="protein sequence ID" value="MEI4278823.1"/>
    <property type="molecule type" value="Genomic_DNA"/>
</dbReference>